<accession>A0A418XGW7</accession>
<evidence type="ECO:0000313" key="2">
    <source>
        <dbReference type="EMBL" id="RJG11714.1"/>
    </source>
</evidence>
<dbReference type="RefSeq" id="WP_119812148.1">
    <property type="nucleotide sequence ID" value="NZ_QYUP01000141.1"/>
</dbReference>
<dbReference type="InterPro" id="IPR041407">
    <property type="entry name" value="MazG_C"/>
</dbReference>
<dbReference type="Proteomes" id="UP000284006">
    <property type="component" value="Unassembled WGS sequence"/>
</dbReference>
<dbReference type="AlphaFoldDB" id="A0A418XGW7"/>
<gene>
    <name evidence="2" type="ORF">D3872_18260</name>
</gene>
<evidence type="ECO:0000313" key="3">
    <source>
        <dbReference type="Proteomes" id="UP000284006"/>
    </source>
</evidence>
<dbReference type="InterPro" id="IPR011379">
    <property type="entry name" value="MazG-related_GP37"/>
</dbReference>
<feature type="domain" description="MazG C-terminal" evidence="1">
    <location>
        <begin position="212"/>
        <end position="398"/>
    </location>
</feature>
<name>A0A418XGW7_9BURK</name>
<reference evidence="2 3" key="1">
    <citation type="submission" date="2018-09" db="EMBL/GenBank/DDBJ databases">
        <authorList>
            <person name="Zhu H."/>
        </authorList>
    </citation>
    <scope>NUCLEOTIDE SEQUENCE [LARGE SCALE GENOMIC DNA]</scope>
    <source>
        <strain evidence="2 3">K1S02-61</strain>
    </source>
</reference>
<proteinExistence type="predicted"/>
<evidence type="ECO:0000259" key="1">
    <source>
        <dbReference type="Pfam" id="PF18722"/>
    </source>
</evidence>
<dbReference type="EMBL" id="QYUP01000141">
    <property type="protein sequence ID" value="RJG11714.1"/>
    <property type="molecule type" value="Genomic_DNA"/>
</dbReference>
<protein>
    <recommendedName>
        <fullName evidence="1">MazG C-terminal domain-containing protein</fullName>
    </recommendedName>
</protein>
<dbReference type="CDD" id="cd11541">
    <property type="entry name" value="NTP-PPase_u4"/>
    <property type="match status" value="1"/>
</dbReference>
<dbReference type="OrthoDB" id="5953925at2"/>
<dbReference type="Pfam" id="PF18722">
    <property type="entry name" value="MazG_C"/>
    <property type="match status" value="1"/>
</dbReference>
<sequence>MPITPQFPDLLLVDYQARSAYTDQFEGDQEAISQLRYGFFGEVGGLLSAVKKFHREKPLSSSRQESAEEEIGDALWYLAALVRRSGLDFDSVGEEAVTHLQRRLGLASAERSANGISFSQIDGLIAFQKDRMPNDFGTLLYELAGRTGGLFANFHSTAGELVCPSNVELYGRLLELLALVAATFDLRLTGVAASNLKKIESRWKPESAMYRPFFDSDFPEYEQLPREFEIEFIERQVKTKDMVIQRWRGVNIGDPLTDNRLDGDHYRFHDVFHFAYVAHLGWSPVIRGLLKLKRKSRSEIDENEDGARAMIIEEGIATWIFNHARDTGGFFEDVQVGKLEYALLKQVESMVTGYEVDKCPLWQWERAILDGFSVFRQLRDNHGGIVKINMHDHSITYLGKFGK</sequence>
<dbReference type="Gene3D" id="1.10.287.1080">
    <property type="entry name" value="MazG-like"/>
    <property type="match status" value="1"/>
</dbReference>
<organism evidence="2 3">
    <name type="scientific">Massilia cavernae</name>
    <dbReference type="NCBI Taxonomy" id="2320864"/>
    <lineage>
        <taxon>Bacteria</taxon>
        <taxon>Pseudomonadati</taxon>
        <taxon>Pseudomonadota</taxon>
        <taxon>Betaproteobacteria</taxon>
        <taxon>Burkholderiales</taxon>
        <taxon>Oxalobacteraceae</taxon>
        <taxon>Telluria group</taxon>
        <taxon>Massilia</taxon>
    </lineage>
</organism>
<comment type="caution">
    <text evidence="2">The sequence shown here is derived from an EMBL/GenBank/DDBJ whole genome shotgun (WGS) entry which is preliminary data.</text>
</comment>
<dbReference type="SUPFAM" id="SSF101386">
    <property type="entry name" value="all-alpha NTP pyrophosphatases"/>
    <property type="match status" value="1"/>
</dbReference>
<keyword evidence="3" id="KW-1185">Reference proteome</keyword>